<dbReference type="GO" id="GO:0046961">
    <property type="term" value="F:proton-transporting ATPase activity, rotational mechanism"/>
    <property type="evidence" value="ECO:0007669"/>
    <property type="project" value="TreeGrafter"/>
</dbReference>
<dbReference type="InterPro" id="IPR050059">
    <property type="entry name" value="ATP_synthase_B_chain"/>
</dbReference>
<keyword evidence="10 15" id="KW-0472">Membrane</keyword>
<evidence type="ECO:0000256" key="5">
    <source>
        <dbReference type="ARBA" id="ARBA00022547"/>
    </source>
</evidence>
<dbReference type="AlphaFoldDB" id="A0A345ZXH8"/>
<evidence type="ECO:0000313" key="19">
    <source>
        <dbReference type="Proteomes" id="UP000254889"/>
    </source>
</evidence>
<keyword evidence="8 15" id="KW-1133">Transmembrane helix</keyword>
<dbReference type="GO" id="GO:0046933">
    <property type="term" value="F:proton-transporting ATP synthase activity, rotational mechanism"/>
    <property type="evidence" value="ECO:0007669"/>
    <property type="project" value="UniProtKB-UniRule"/>
</dbReference>
<dbReference type="OrthoDB" id="9805716at2"/>
<dbReference type="Pfam" id="PF00430">
    <property type="entry name" value="ATP-synt_B"/>
    <property type="match status" value="1"/>
</dbReference>
<gene>
    <name evidence="15" type="primary">atpF</name>
    <name evidence="18" type="ORF">DW352_14520</name>
</gene>
<keyword evidence="6 15" id="KW-0812">Transmembrane</keyword>
<comment type="similarity">
    <text evidence="2 15 16">Belongs to the ATPase B chain family.</text>
</comment>
<evidence type="ECO:0000256" key="3">
    <source>
        <dbReference type="ARBA" id="ARBA00022448"/>
    </source>
</evidence>
<evidence type="ECO:0000256" key="13">
    <source>
        <dbReference type="ARBA" id="ARBA00025614"/>
    </source>
</evidence>
<dbReference type="InterPro" id="IPR002146">
    <property type="entry name" value="ATP_synth_b/b'su_bac/chlpt"/>
</dbReference>
<evidence type="ECO:0000256" key="12">
    <source>
        <dbReference type="ARBA" id="ARBA00025198"/>
    </source>
</evidence>
<keyword evidence="19" id="KW-1185">Reference proteome</keyword>
<dbReference type="KEGG" id="ptaw:DW352_14520"/>
<evidence type="ECO:0000256" key="1">
    <source>
        <dbReference type="ARBA" id="ARBA00004377"/>
    </source>
</evidence>
<dbReference type="PANTHER" id="PTHR33445:SF1">
    <property type="entry name" value="ATP SYNTHASE SUBUNIT B"/>
    <property type="match status" value="1"/>
</dbReference>
<feature type="coiled-coil region" evidence="17">
    <location>
        <begin position="81"/>
        <end position="127"/>
    </location>
</feature>
<protein>
    <recommendedName>
        <fullName evidence="15">ATP synthase subunit b</fullName>
    </recommendedName>
    <alternativeName>
        <fullName evidence="15">ATP synthase F(0) sector subunit b</fullName>
    </alternativeName>
    <alternativeName>
        <fullName evidence="15">ATPase subunit I</fullName>
    </alternativeName>
    <alternativeName>
        <fullName evidence="15">F-type ATPase subunit b</fullName>
        <shortName evidence="15">F-ATPase subunit b</shortName>
    </alternativeName>
</protein>
<dbReference type="NCBIfam" id="NF006612">
    <property type="entry name" value="PRK09174.1"/>
    <property type="match status" value="1"/>
</dbReference>
<accession>A0A345ZXH8</accession>
<keyword evidence="11 15" id="KW-0066">ATP synthesis</keyword>
<dbReference type="GO" id="GO:0005886">
    <property type="term" value="C:plasma membrane"/>
    <property type="evidence" value="ECO:0007669"/>
    <property type="project" value="UniProtKB-SubCell"/>
</dbReference>
<dbReference type="CDD" id="cd06503">
    <property type="entry name" value="ATP-synt_Fo_b"/>
    <property type="match status" value="1"/>
</dbReference>
<sequence>MATNSHTEVPSEGHKGGFPPFDSSTFTSQLVWLAITFVVLYVLMAKVTLPRLGGIIEGRQKRIEGDIADAAAMKTQSDAALAAYEKALADARANAQAIANETREKQAAEAEARRKQLEDGLNVKLAEAEKTITATKQAAMANVRGIATDATKAIVEQLIGKAPADASVDAAVGEALKG</sequence>
<keyword evidence="9 15" id="KW-0406">Ion transport</keyword>
<evidence type="ECO:0000256" key="16">
    <source>
        <dbReference type="RuleBase" id="RU003848"/>
    </source>
</evidence>
<keyword evidence="4 15" id="KW-1003">Cell membrane</keyword>
<dbReference type="PANTHER" id="PTHR33445">
    <property type="entry name" value="ATP SYNTHASE SUBUNIT B', CHLOROPLASTIC"/>
    <property type="match status" value="1"/>
</dbReference>
<keyword evidence="3 15" id="KW-0813">Transport</keyword>
<evidence type="ECO:0000256" key="6">
    <source>
        <dbReference type="ARBA" id="ARBA00022692"/>
    </source>
</evidence>
<dbReference type="Proteomes" id="UP000254889">
    <property type="component" value="Chromosome"/>
</dbReference>
<name>A0A345ZXH8_9HYPH</name>
<proteinExistence type="inferred from homology"/>
<evidence type="ECO:0000256" key="4">
    <source>
        <dbReference type="ARBA" id="ARBA00022475"/>
    </source>
</evidence>
<comment type="function">
    <text evidence="12 15">F(1)F(0) ATP synthase produces ATP from ADP in the presence of a proton or sodium gradient. F-type ATPases consist of two structural domains, F(1) containing the extramembraneous catalytic core and F(0) containing the membrane proton channel, linked together by a central stalk and a peripheral stalk. During catalysis, ATP synthesis in the catalytic domain of F(1) is coupled via a rotary mechanism of the central stalk subunits to proton translocation.</text>
</comment>
<dbReference type="HAMAP" id="MF_01398">
    <property type="entry name" value="ATP_synth_b_bprime"/>
    <property type="match status" value="1"/>
</dbReference>
<keyword evidence="5 15" id="KW-0138">CF(0)</keyword>
<dbReference type="EMBL" id="CP031417">
    <property type="protein sequence ID" value="AXK81625.1"/>
    <property type="molecule type" value="Genomic_DNA"/>
</dbReference>
<evidence type="ECO:0000256" key="9">
    <source>
        <dbReference type="ARBA" id="ARBA00023065"/>
    </source>
</evidence>
<dbReference type="GO" id="GO:0045259">
    <property type="term" value="C:proton-transporting ATP synthase complex"/>
    <property type="evidence" value="ECO:0007669"/>
    <property type="project" value="UniProtKB-KW"/>
</dbReference>
<reference evidence="18 19" key="1">
    <citation type="submission" date="2018-07" db="EMBL/GenBank/DDBJ databases">
        <authorList>
            <person name="Quirk P.G."/>
            <person name="Krulwich T.A."/>
        </authorList>
    </citation>
    <scope>NUCLEOTIDE SEQUENCE [LARGE SCALE GENOMIC DNA]</scope>
    <source>
        <strain evidence="18 19">CC-BB4</strain>
    </source>
</reference>
<organism evidence="18 19">
    <name type="scientific">Pseudolabrys taiwanensis</name>
    <dbReference type="NCBI Taxonomy" id="331696"/>
    <lineage>
        <taxon>Bacteria</taxon>
        <taxon>Pseudomonadati</taxon>
        <taxon>Pseudomonadota</taxon>
        <taxon>Alphaproteobacteria</taxon>
        <taxon>Hyphomicrobiales</taxon>
        <taxon>Xanthobacteraceae</taxon>
        <taxon>Pseudolabrys</taxon>
    </lineage>
</organism>
<evidence type="ECO:0000313" key="18">
    <source>
        <dbReference type="EMBL" id="AXK81625.1"/>
    </source>
</evidence>
<evidence type="ECO:0000256" key="7">
    <source>
        <dbReference type="ARBA" id="ARBA00022781"/>
    </source>
</evidence>
<evidence type="ECO:0000256" key="2">
    <source>
        <dbReference type="ARBA" id="ARBA00005513"/>
    </source>
</evidence>
<feature type="transmembrane region" description="Helical" evidence="15">
    <location>
        <begin position="30"/>
        <end position="49"/>
    </location>
</feature>
<evidence type="ECO:0000256" key="11">
    <source>
        <dbReference type="ARBA" id="ARBA00023310"/>
    </source>
</evidence>
<evidence type="ECO:0000256" key="17">
    <source>
        <dbReference type="SAM" id="Coils"/>
    </source>
</evidence>
<comment type="function">
    <text evidence="13">Component of the F(0) channel, it forms part of the peripheral stalk, linking F(1) to F(0). The b'-subunit is a diverged and duplicated form of b found in plants and photosynthetic bacteria.</text>
</comment>
<comment type="subcellular location">
    <subcellularLocation>
        <location evidence="1">Cell inner membrane</location>
        <topology evidence="1">Single-pass membrane protein</topology>
    </subcellularLocation>
    <subcellularLocation>
        <location evidence="15">Cell membrane</location>
        <topology evidence="15">Single-pass membrane protein</topology>
    </subcellularLocation>
</comment>
<dbReference type="RefSeq" id="WP_115692004.1">
    <property type="nucleotide sequence ID" value="NZ_CP031417.1"/>
</dbReference>
<evidence type="ECO:0000256" key="15">
    <source>
        <dbReference type="HAMAP-Rule" id="MF_01398"/>
    </source>
</evidence>
<comment type="subunit">
    <text evidence="14 15">F-type ATPases have 2 components, F(1) - the catalytic core - and F(0) - the membrane proton channel. F(1) has five subunits: alpha(3), beta(3), gamma(1), delta(1), epsilon(1). F(0) has three main subunits: a(1), b(2) and c(10-14). The alpha and beta chains form an alternating ring which encloses part of the gamma chain. F(1) is attached to F(0) by a central stalk formed by the gamma and epsilon chains, while a peripheral stalk is formed by the delta and b chains.</text>
</comment>
<keyword evidence="7 15" id="KW-0375">Hydrogen ion transport</keyword>
<evidence type="ECO:0000256" key="14">
    <source>
        <dbReference type="ARBA" id="ARBA00025830"/>
    </source>
</evidence>
<evidence type="ECO:0000256" key="8">
    <source>
        <dbReference type="ARBA" id="ARBA00022989"/>
    </source>
</evidence>
<evidence type="ECO:0000256" key="10">
    <source>
        <dbReference type="ARBA" id="ARBA00023136"/>
    </source>
</evidence>
<keyword evidence="17" id="KW-0175">Coiled coil</keyword>